<dbReference type="PANTHER" id="PTHR21666">
    <property type="entry name" value="PEPTIDASE-RELATED"/>
    <property type="match status" value="1"/>
</dbReference>
<dbReference type="CDD" id="cd12797">
    <property type="entry name" value="M23_peptidase"/>
    <property type="match status" value="1"/>
</dbReference>
<evidence type="ECO:0000313" key="5">
    <source>
        <dbReference type="Proteomes" id="UP000321306"/>
    </source>
</evidence>
<keyword evidence="5" id="KW-1185">Reference proteome</keyword>
<dbReference type="GO" id="GO:0004222">
    <property type="term" value="F:metalloendopeptidase activity"/>
    <property type="evidence" value="ECO:0007669"/>
    <property type="project" value="TreeGrafter"/>
</dbReference>
<dbReference type="AlphaFoldDB" id="A0A511N1F0"/>
<gene>
    <name evidence="4" type="ORF">DC3_23270</name>
</gene>
<dbReference type="EMBL" id="BJXB01000009">
    <property type="protein sequence ID" value="GEM46692.1"/>
    <property type="molecule type" value="Genomic_DNA"/>
</dbReference>
<dbReference type="SUPFAM" id="SSF51261">
    <property type="entry name" value="Duplicated hybrid motif"/>
    <property type="match status" value="1"/>
</dbReference>
<comment type="caution">
    <text evidence="4">The sequence shown here is derived from an EMBL/GenBank/DDBJ whole genome shotgun (WGS) entry which is preliminary data.</text>
</comment>
<evidence type="ECO:0000313" key="4">
    <source>
        <dbReference type="EMBL" id="GEM46692.1"/>
    </source>
</evidence>
<proteinExistence type="predicted"/>
<dbReference type="Proteomes" id="UP000321306">
    <property type="component" value="Unassembled WGS sequence"/>
</dbReference>
<dbReference type="InterPro" id="IPR050570">
    <property type="entry name" value="Cell_wall_metabolism_enzyme"/>
</dbReference>
<dbReference type="InterPro" id="IPR016047">
    <property type="entry name" value="M23ase_b-sheet_dom"/>
</dbReference>
<dbReference type="OrthoDB" id="9814460at2"/>
<accession>A0A511N1F0</accession>
<sequence>MVPLDAQSPPCAPRPEPHLGQCRPDLHCPERRYPHLNRPAAGPQHRHLLEANRNIKNITSLHIGQKLTLPAKTTRKGSAKAQFTPAGLSQETWTWPLNGKITSGFGYRTLVVAGSNFHGGLDIFAPQGTLIKAARFSTVYAGFDSSGYGNTVVINHGGGWQSRYSHNSQLLVQVGQHVQNGQAIALVGRTGYATGAHLDYRITFNGRELDPLKIH</sequence>
<evidence type="ECO:0000256" key="2">
    <source>
        <dbReference type="SAM" id="MobiDB-lite"/>
    </source>
</evidence>
<dbReference type="PANTHER" id="PTHR21666:SF289">
    <property type="entry name" value="L-ALA--D-GLU ENDOPEPTIDASE"/>
    <property type="match status" value="1"/>
</dbReference>
<evidence type="ECO:0000259" key="3">
    <source>
        <dbReference type="Pfam" id="PF01551"/>
    </source>
</evidence>
<dbReference type="Pfam" id="PF01551">
    <property type="entry name" value="Peptidase_M23"/>
    <property type="match status" value="1"/>
</dbReference>
<feature type="domain" description="M23ase beta-sheet core" evidence="3">
    <location>
        <begin position="117"/>
        <end position="211"/>
    </location>
</feature>
<protein>
    <recommendedName>
        <fullName evidence="3">M23ase beta-sheet core domain-containing protein</fullName>
    </recommendedName>
</protein>
<dbReference type="InterPro" id="IPR011055">
    <property type="entry name" value="Dup_hybrid_motif"/>
</dbReference>
<name>A0A511N1F0_DEIC1</name>
<dbReference type="RefSeq" id="WP_146884502.1">
    <property type="nucleotide sequence ID" value="NZ_BJXB01000009.1"/>
</dbReference>
<feature type="region of interest" description="Disordered" evidence="2">
    <location>
        <begin position="1"/>
        <end position="20"/>
    </location>
</feature>
<evidence type="ECO:0000256" key="1">
    <source>
        <dbReference type="ARBA" id="ARBA00022729"/>
    </source>
</evidence>
<reference evidence="4 5" key="1">
    <citation type="submission" date="2019-07" db="EMBL/GenBank/DDBJ databases">
        <title>Whole genome shotgun sequence of Deinococcus cellulosilyticus NBRC 106333.</title>
        <authorList>
            <person name="Hosoyama A."/>
            <person name="Uohara A."/>
            <person name="Ohji S."/>
            <person name="Ichikawa N."/>
        </authorList>
    </citation>
    <scope>NUCLEOTIDE SEQUENCE [LARGE SCALE GENOMIC DNA]</scope>
    <source>
        <strain evidence="4 5">NBRC 106333</strain>
    </source>
</reference>
<dbReference type="Gene3D" id="2.70.70.10">
    <property type="entry name" value="Glucose Permease (Domain IIA)"/>
    <property type="match status" value="1"/>
</dbReference>
<organism evidence="4 5">
    <name type="scientific">Deinococcus cellulosilyticus (strain DSM 18568 / NBRC 106333 / KACC 11606 / 5516J-15)</name>
    <dbReference type="NCBI Taxonomy" id="1223518"/>
    <lineage>
        <taxon>Bacteria</taxon>
        <taxon>Thermotogati</taxon>
        <taxon>Deinococcota</taxon>
        <taxon>Deinococci</taxon>
        <taxon>Deinococcales</taxon>
        <taxon>Deinococcaceae</taxon>
        <taxon>Deinococcus</taxon>
    </lineage>
</organism>
<keyword evidence="1" id="KW-0732">Signal</keyword>